<protein>
    <submittedName>
        <fullName evidence="1">Uncharacterized protein</fullName>
    </submittedName>
</protein>
<dbReference type="GeneID" id="57776703"/>
<organism evidence="1 2">
    <name type="scientific">Sphingobium yanoikuyae</name>
    <name type="common">Sphingomonas yanoikuyae</name>
    <dbReference type="NCBI Taxonomy" id="13690"/>
    <lineage>
        <taxon>Bacteria</taxon>
        <taxon>Pseudomonadati</taxon>
        <taxon>Pseudomonadota</taxon>
        <taxon>Alphaproteobacteria</taxon>
        <taxon>Sphingomonadales</taxon>
        <taxon>Sphingomonadaceae</taxon>
        <taxon>Sphingobium</taxon>
    </lineage>
</organism>
<dbReference type="RefSeq" id="WP_097383153.1">
    <property type="nucleotide sequence ID" value="NZ_CP023741.1"/>
</dbReference>
<sequence length="70" mass="7879">MDKVEDLIAEMEAVFLAPFVDEDRAAKIVADLYQYLSANDLDLTTAQNERLDNLQSEFRSGAGLFKSDLH</sequence>
<dbReference type="KEGG" id="sya:A6768_07625"/>
<proteinExistence type="predicted"/>
<name>A0A291MY30_SPHYA</name>
<evidence type="ECO:0000313" key="2">
    <source>
        <dbReference type="Proteomes" id="UP000219422"/>
    </source>
</evidence>
<gene>
    <name evidence="1" type="ORF">A6768_07625</name>
</gene>
<dbReference type="AlphaFoldDB" id="A0A291MY30"/>
<reference evidence="1 2" key="1">
    <citation type="submission" date="2017-10" db="EMBL/GenBank/DDBJ databases">
        <title>Sphingobium yanoikuyae S72.</title>
        <authorList>
            <person name="Sanchez E."/>
            <person name="Bustos P."/>
            <person name="Mendoza P."/>
            <person name="Guo X."/>
            <person name="Mendoza A."/>
        </authorList>
    </citation>
    <scope>NUCLEOTIDE SEQUENCE [LARGE SCALE GENOMIC DNA]</scope>
    <source>
        <strain evidence="1 2">S72</strain>
    </source>
</reference>
<accession>A0A291MY30</accession>
<evidence type="ECO:0000313" key="1">
    <source>
        <dbReference type="EMBL" id="ATI79901.1"/>
    </source>
</evidence>
<dbReference type="Proteomes" id="UP000219422">
    <property type="component" value="Chromosome"/>
</dbReference>
<dbReference type="EMBL" id="CP023741">
    <property type="protein sequence ID" value="ATI79901.1"/>
    <property type="molecule type" value="Genomic_DNA"/>
</dbReference>